<dbReference type="InterPro" id="IPR016047">
    <property type="entry name" value="M23ase_b-sheet_dom"/>
</dbReference>
<organism evidence="3 4">
    <name type="scientific">Nocardia jiangxiensis</name>
    <dbReference type="NCBI Taxonomy" id="282685"/>
    <lineage>
        <taxon>Bacteria</taxon>
        <taxon>Bacillati</taxon>
        <taxon>Actinomycetota</taxon>
        <taxon>Actinomycetes</taxon>
        <taxon>Mycobacteriales</taxon>
        <taxon>Nocardiaceae</taxon>
        <taxon>Nocardia</taxon>
    </lineage>
</organism>
<dbReference type="RefSeq" id="WP_040819070.1">
    <property type="nucleotide sequence ID" value="NZ_JBIAQY010000005.1"/>
</dbReference>
<keyword evidence="3" id="KW-0378">Hydrolase</keyword>
<dbReference type="PANTHER" id="PTHR21666:SF270">
    <property type="entry name" value="MUREIN HYDROLASE ACTIVATOR ENVC"/>
    <property type="match status" value="1"/>
</dbReference>
<gene>
    <name evidence="3" type="ORF">ACFYXQ_17710</name>
</gene>
<accession>A0ABW6S1N6</accession>
<dbReference type="EMBL" id="JBIAQY010000005">
    <property type="protein sequence ID" value="MFF3569609.1"/>
    <property type="molecule type" value="Genomic_DNA"/>
</dbReference>
<evidence type="ECO:0000313" key="3">
    <source>
        <dbReference type="EMBL" id="MFF3569609.1"/>
    </source>
</evidence>
<dbReference type="Pfam" id="PF01551">
    <property type="entry name" value="Peptidase_M23"/>
    <property type="match status" value="1"/>
</dbReference>
<comment type="caution">
    <text evidence="3">The sequence shown here is derived from an EMBL/GenBank/DDBJ whole genome shotgun (WGS) entry which is preliminary data.</text>
</comment>
<evidence type="ECO:0000256" key="1">
    <source>
        <dbReference type="SAM" id="MobiDB-lite"/>
    </source>
</evidence>
<feature type="region of interest" description="Disordered" evidence="1">
    <location>
        <begin position="1"/>
        <end position="144"/>
    </location>
</feature>
<dbReference type="SUPFAM" id="SSF51261">
    <property type="entry name" value="Duplicated hybrid motif"/>
    <property type="match status" value="1"/>
</dbReference>
<keyword evidence="4" id="KW-1185">Reference proteome</keyword>
<dbReference type="CDD" id="cd12797">
    <property type="entry name" value="M23_peptidase"/>
    <property type="match status" value="1"/>
</dbReference>
<evidence type="ECO:0000259" key="2">
    <source>
        <dbReference type="Pfam" id="PF01551"/>
    </source>
</evidence>
<dbReference type="InterPro" id="IPR050570">
    <property type="entry name" value="Cell_wall_metabolism_enzyme"/>
</dbReference>
<dbReference type="GO" id="GO:0016787">
    <property type="term" value="F:hydrolase activity"/>
    <property type="evidence" value="ECO:0007669"/>
    <property type="project" value="UniProtKB-KW"/>
</dbReference>
<dbReference type="InterPro" id="IPR011055">
    <property type="entry name" value="Dup_hybrid_motif"/>
</dbReference>
<dbReference type="PANTHER" id="PTHR21666">
    <property type="entry name" value="PEPTIDASE-RELATED"/>
    <property type="match status" value="1"/>
</dbReference>
<feature type="compositionally biased region" description="Acidic residues" evidence="1">
    <location>
        <begin position="101"/>
        <end position="115"/>
    </location>
</feature>
<evidence type="ECO:0000313" key="4">
    <source>
        <dbReference type="Proteomes" id="UP001601992"/>
    </source>
</evidence>
<protein>
    <submittedName>
        <fullName evidence="3">M23 family metallopeptidase</fullName>
        <ecNumber evidence="3">3.4.24.-</ecNumber>
    </submittedName>
</protein>
<reference evidence="3 4" key="1">
    <citation type="submission" date="2024-10" db="EMBL/GenBank/DDBJ databases">
        <title>The Natural Products Discovery Center: Release of the First 8490 Sequenced Strains for Exploring Actinobacteria Biosynthetic Diversity.</title>
        <authorList>
            <person name="Kalkreuter E."/>
            <person name="Kautsar S.A."/>
            <person name="Yang D."/>
            <person name="Bader C.D."/>
            <person name="Teijaro C.N."/>
            <person name="Fluegel L."/>
            <person name="Davis C.M."/>
            <person name="Simpson J.R."/>
            <person name="Lauterbach L."/>
            <person name="Steele A.D."/>
            <person name="Gui C."/>
            <person name="Meng S."/>
            <person name="Li G."/>
            <person name="Viehrig K."/>
            <person name="Ye F."/>
            <person name="Su P."/>
            <person name="Kiefer A.F."/>
            <person name="Nichols A."/>
            <person name="Cepeda A.J."/>
            <person name="Yan W."/>
            <person name="Fan B."/>
            <person name="Jiang Y."/>
            <person name="Adhikari A."/>
            <person name="Zheng C.-J."/>
            <person name="Schuster L."/>
            <person name="Cowan T.M."/>
            <person name="Smanski M.J."/>
            <person name="Chevrette M.G."/>
            <person name="De Carvalho L.P.S."/>
            <person name="Shen B."/>
        </authorList>
    </citation>
    <scope>NUCLEOTIDE SEQUENCE [LARGE SCALE GENOMIC DNA]</scope>
    <source>
        <strain evidence="3 4">NPDC002593</strain>
    </source>
</reference>
<dbReference type="EC" id="3.4.24.-" evidence="3"/>
<name>A0ABW6S1N6_9NOCA</name>
<proteinExistence type="predicted"/>
<sequence>MSGDPFQPGHRAPSALRYRREGDGLNNLGDATSFGGYAAPAGRADSWSGSGTATTWDVPAGDTWNAPVDAWGAPEPDEWQQSPEYHWGAQPSEDAQWDPWASDEAEQADYDEPDEPFPPTTLGARGLRGNADHRPARVPGAHRMPVPPAALKGRAAVVAVAAGAVVAAGQAGAQHLGSQHPATADAPTTGEIRQVAASAPTNGAASASQSPQLLDAAPVTDISQFQDVLHHGQQFAESLAAQAAAKLRPVFVKFASGTFTSGYGTRWGVLHPGVDIAGPIGTPIYAVMDGTVIDAGPASGFGMWVRVRHDDGTITVYGHVNTTTVSVGQHVMAGDQIATIGNRGFSTGPHCHFEVWLHGTDRIDPLPWLASRGISLGPEED</sequence>
<feature type="domain" description="M23ase beta-sheet core" evidence="2">
    <location>
        <begin position="271"/>
        <end position="365"/>
    </location>
</feature>
<dbReference type="Gene3D" id="2.70.70.10">
    <property type="entry name" value="Glucose Permease (Domain IIA)"/>
    <property type="match status" value="1"/>
</dbReference>
<dbReference type="Proteomes" id="UP001601992">
    <property type="component" value="Unassembled WGS sequence"/>
</dbReference>